<dbReference type="AlphaFoldDB" id="A0A226DGV0"/>
<dbReference type="STRING" id="158441.A0A226DGV0"/>
<accession>A0A226DGV0</accession>
<dbReference type="InterPro" id="IPR036187">
    <property type="entry name" value="DNA_mismatch_repair_MutS_sf"/>
</dbReference>
<dbReference type="SMART" id="SM00533">
    <property type="entry name" value="MUTSd"/>
    <property type="match status" value="1"/>
</dbReference>
<gene>
    <name evidence="7" type="ORF">Fcan01_21083</name>
</gene>
<evidence type="ECO:0000313" key="8">
    <source>
        <dbReference type="Proteomes" id="UP000198287"/>
    </source>
</evidence>
<comment type="similarity">
    <text evidence="1">Belongs to the DNA mismatch repair MutS family.</text>
</comment>
<keyword evidence="2" id="KW-0547">Nucleotide-binding</keyword>
<evidence type="ECO:0000256" key="3">
    <source>
        <dbReference type="ARBA" id="ARBA00022840"/>
    </source>
</evidence>
<proteinExistence type="inferred from homology"/>
<sequence length="1011" mass="111704">MSQSIPSTPTPTIPSTPTITRSDDDDDIVATSDVKPRRPPPTPDITSRRPPLTPDSTPLRPPLTPDSTPRRPPLTPDITPRRPPLTPAVSNFSLQFPDLSSSEEEDEEEDEQQQEVDQDRSYTSNADDDGVASLLEGDISMSRLVLEGDDVDDVPESVVHLTNISSTELSNVLRRQRLRGEGRDEDDEDTLSDTVMSVIYAGGKLGAACYHLDTSELLVLADTAEAGPDFYVFRSLYRQIVPRCLLINGGQDDDFRKLADDLCGEEEVTRPLLSESSAPPPHNPQEPKAHTQLILLQSKLFSPEGCKNRLLAIKVPYEPKDSSDEEHNLFISSLLPLGNEKAVRAAGALLQYLDKRGRELFQIELVQGIVPVLSVSPCGMDDIVMVDDTAWKSLQIFSLDLHPSSVKQGMHIGAKEGLSIFSCLKQGCSTGMGARALRLMLLRPSRDVSLLRRRYDVIEYCNQLRNLEFTKAAKDCLKTMKNLPKLLYHLTLLHASVAEWKELYSTMFSCITLGEICAAQPSEVTAFAEIGNPAHLSILRTLTGEMMQIIDFEESIRVGRIVARAGIDDRIDTKKHQLSCLPDILALVAREELNSLPGYVSRCQVVYIPEVGYLLSIGLWRENLTEDDLQIDNFDFTFISGDSAYYKTPRTRELDVILGDCQVAILELETGIMIYLSERILSEATVILRIGRLAADLDCLISMSTLAKNSSYVRPSIITTPGRFEIIAGRHPLVDVIGGCVPNTTKFLEAERVVVLTGPNASGKSVYLKQVGVICIMALSGSFVPAKSVKIPTFDRICTRIHAPESISTGISSFMMDLNQMSLALRTSTDRSLLLIDEFGKGTAETDGLCLLVASVNDLLNRKNQCPVTFVSTHFNTMMNYLDDSNVLKLQRMKYLQQDAGATGGITYLYELTDGVSVSSFARQVAQEIGLPSNLIHRSAEMERIVRSRAPNQKLNPNTTQAAMERHQNLTQVGEWFLKLGISAHNATQIVDRVNTFLTQPAPSIPPSSTR</sequence>
<name>A0A226DGV0_FOLCA</name>
<dbReference type="GO" id="GO:0051026">
    <property type="term" value="P:chiasma assembly"/>
    <property type="evidence" value="ECO:0007669"/>
    <property type="project" value="TreeGrafter"/>
</dbReference>
<evidence type="ECO:0000256" key="1">
    <source>
        <dbReference type="ARBA" id="ARBA00006271"/>
    </source>
</evidence>
<dbReference type="PANTHER" id="PTHR11361">
    <property type="entry name" value="DNA MISMATCH REPAIR PROTEIN MUTS FAMILY MEMBER"/>
    <property type="match status" value="1"/>
</dbReference>
<dbReference type="InterPro" id="IPR007696">
    <property type="entry name" value="DNA_mismatch_repair_MutS_core"/>
</dbReference>
<feature type="domain" description="DNA mismatch repair proteins mutS family" evidence="6">
    <location>
        <begin position="832"/>
        <end position="848"/>
    </location>
</feature>
<dbReference type="Gene3D" id="3.40.50.300">
    <property type="entry name" value="P-loop containing nucleotide triphosphate hydrolases"/>
    <property type="match status" value="1"/>
</dbReference>
<protein>
    <submittedName>
        <fullName evidence="7">MutS protein 5</fullName>
    </submittedName>
</protein>
<dbReference type="GO" id="GO:0140664">
    <property type="term" value="F:ATP-dependent DNA damage sensor activity"/>
    <property type="evidence" value="ECO:0007669"/>
    <property type="project" value="InterPro"/>
</dbReference>
<dbReference type="SUPFAM" id="SSF48334">
    <property type="entry name" value="DNA repair protein MutS, domain III"/>
    <property type="match status" value="1"/>
</dbReference>
<dbReference type="PANTHER" id="PTHR11361:SF20">
    <property type="entry name" value="MUTS PROTEIN HOMOLOG 5"/>
    <property type="match status" value="1"/>
</dbReference>
<dbReference type="OMA" id="HYFVQDC"/>
<comment type="caution">
    <text evidence="7">The sequence shown here is derived from an EMBL/GenBank/DDBJ whole genome shotgun (WGS) entry which is preliminary data.</text>
</comment>
<dbReference type="Pfam" id="PF05192">
    <property type="entry name" value="MutS_III"/>
    <property type="match status" value="1"/>
</dbReference>
<dbReference type="Gene3D" id="1.10.1420.10">
    <property type="match status" value="1"/>
</dbReference>
<evidence type="ECO:0000256" key="5">
    <source>
        <dbReference type="SAM" id="MobiDB-lite"/>
    </source>
</evidence>
<feature type="compositionally biased region" description="Polar residues" evidence="5">
    <location>
        <begin position="88"/>
        <end position="100"/>
    </location>
</feature>
<keyword evidence="3" id="KW-0067">ATP-binding</keyword>
<feature type="compositionally biased region" description="Pro residues" evidence="5">
    <location>
        <begin position="59"/>
        <end position="86"/>
    </location>
</feature>
<dbReference type="OrthoDB" id="29596at2759"/>
<keyword evidence="8" id="KW-1185">Reference proteome</keyword>
<dbReference type="GO" id="GO:0005634">
    <property type="term" value="C:nucleus"/>
    <property type="evidence" value="ECO:0007669"/>
    <property type="project" value="TreeGrafter"/>
</dbReference>
<keyword evidence="4" id="KW-0238">DNA-binding</keyword>
<dbReference type="EMBL" id="LNIX01000020">
    <property type="protein sequence ID" value="OXA44074.1"/>
    <property type="molecule type" value="Genomic_DNA"/>
</dbReference>
<evidence type="ECO:0000256" key="2">
    <source>
        <dbReference type="ARBA" id="ARBA00022741"/>
    </source>
</evidence>
<dbReference type="GO" id="GO:0005524">
    <property type="term" value="F:ATP binding"/>
    <property type="evidence" value="ECO:0007669"/>
    <property type="project" value="UniProtKB-KW"/>
</dbReference>
<feature type="region of interest" description="Disordered" evidence="5">
    <location>
        <begin position="1"/>
        <end position="130"/>
    </location>
</feature>
<dbReference type="Pfam" id="PF00488">
    <property type="entry name" value="MutS_V"/>
    <property type="match status" value="1"/>
</dbReference>
<dbReference type="SMART" id="SM00534">
    <property type="entry name" value="MUTSac"/>
    <property type="match status" value="1"/>
</dbReference>
<dbReference type="InterPro" id="IPR045076">
    <property type="entry name" value="MutS"/>
</dbReference>
<dbReference type="PROSITE" id="PS00486">
    <property type="entry name" value="DNA_MISMATCH_REPAIR_2"/>
    <property type="match status" value="1"/>
</dbReference>
<organism evidence="7 8">
    <name type="scientific">Folsomia candida</name>
    <name type="common">Springtail</name>
    <dbReference type="NCBI Taxonomy" id="158441"/>
    <lineage>
        <taxon>Eukaryota</taxon>
        <taxon>Metazoa</taxon>
        <taxon>Ecdysozoa</taxon>
        <taxon>Arthropoda</taxon>
        <taxon>Hexapoda</taxon>
        <taxon>Collembola</taxon>
        <taxon>Entomobryomorpha</taxon>
        <taxon>Isotomoidea</taxon>
        <taxon>Isotomidae</taxon>
        <taxon>Proisotominae</taxon>
        <taxon>Folsomia</taxon>
    </lineage>
</organism>
<dbReference type="GO" id="GO:0030983">
    <property type="term" value="F:mismatched DNA binding"/>
    <property type="evidence" value="ECO:0007669"/>
    <property type="project" value="InterPro"/>
</dbReference>
<feature type="compositionally biased region" description="Acidic residues" evidence="5">
    <location>
        <begin position="101"/>
        <end position="116"/>
    </location>
</feature>
<evidence type="ECO:0000256" key="4">
    <source>
        <dbReference type="ARBA" id="ARBA00023125"/>
    </source>
</evidence>
<dbReference type="InterPro" id="IPR000432">
    <property type="entry name" value="DNA_mismatch_repair_MutS_C"/>
</dbReference>
<dbReference type="SUPFAM" id="SSF52540">
    <property type="entry name" value="P-loop containing nucleoside triphosphate hydrolases"/>
    <property type="match status" value="1"/>
</dbReference>
<evidence type="ECO:0000313" key="7">
    <source>
        <dbReference type="EMBL" id="OXA44074.1"/>
    </source>
</evidence>
<dbReference type="Proteomes" id="UP000198287">
    <property type="component" value="Unassembled WGS sequence"/>
</dbReference>
<dbReference type="GO" id="GO:0006298">
    <property type="term" value="P:mismatch repair"/>
    <property type="evidence" value="ECO:0007669"/>
    <property type="project" value="InterPro"/>
</dbReference>
<evidence type="ECO:0000259" key="6">
    <source>
        <dbReference type="PROSITE" id="PS00486"/>
    </source>
</evidence>
<dbReference type="InterPro" id="IPR027417">
    <property type="entry name" value="P-loop_NTPase"/>
</dbReference>
<reference evidence="7 8" key="1">
    <citation type="submission" date="2015-12" db="EMBL/GenBank/DDBJ databases">
        <title>The genome of Folsomia candida.</title>
        <authorList>
            <person name="Faddeeva A."/>
            <person name="Derks M.F."/>
            <person name="Anvar Y."/>
            <person name="Smit S."/>
            <person name="Van Straalen N."/>
            <person name="Roelofs D."/>
        </authorList>
    </citation>
    <scope>NUCLEOTIDE SEQUENCE [LARGE SCALE GENOMIC DNA]</scope>
    <source>
        <strain evidence="7 8">VU population</strain>
        <tissue evidence="7">Whole body</tissue>
    </source>
</reference>